<dbReference type="CDD" id="cd02440">
    <property type="entry name" value="AdoMet_MTases"/>
    <property type="match status" value="1"/>
</dbReference>
<evidence type="ECO:0008006" key="3">
    <source>
        <dbReference type="Google" id="ProtNLM"/>
    </source>
</evidence>
<keyword evidence="2" id="KW-1185">Reference proteome</keyword>
<dbReference type="InterPro" id="IPR029063">
    <property type="entry name" value="SAM-dependent_MTases_sf"/>
</dbReference>
<accession>A0ABX2CRT0</accession>
<reference evidence="1 2" key="1">
    <citation type="journal article" date="2020" name="Sci. Rep.">
        <title>A novel cyanobacterial geosmin producer, revising GeoA distribution and dispersion patterns in Bacteria.</title>
        <authorList>
            <person name="Churro C."/>
            <person name="Semedo-Aguiar A.P."/>
            <person name="Silva A.D."/>
            <person name="Pereira-Leal J.B."/>
            <person name="Leite R.B."/>
        </authorList>
    </citation>
    <scope>NUCLEOTIDE SEQUENCE [LARGE SCALE GENOMIC DNA]</scope>
    <source>
        <strain evidence="1 2">IPMA8</strain>
    </source>
</reference>
<dbReference type="Pfam" id="PF13489">
    <property type="entry name" value="Methyltransf_23"/>
    <property type="match status" value="1"/>
</dbReference>
<protein>
    <recommendedName>
        <fullName evidence="3">Methyltransferase type 11 domain-containing protein</fullName>
    </recommendedName>
</protein>
<evidence type="ECO:0000313" key="2">
    <source>
        <dbReference type="Proteomes" id="UP000702425"/>
    </source>
</evidence>
<proteinExistence type="predicted"/>
<sequence length="289" mass="32248">MMTNSGFNIEKTMIKYQPLIVNDEPSLTNPVSQMATEAQCRSDAFYYWCEETRLPHEPIFHRKLWEYAYILQCLSETGMMSPGRRGLGFGVGQEPLVAVMAARGCEVVATDLDSEEATKQGWAGTGQYAATLEALNDRGICPPERFASKVSYRVADMNKIDPDLVGFDFVYSSCAFEHVGSIELGLQFVKNSLKCLRPGGIAVHTTEFNVFSNDATIDHQQTVLFRRQDIDRLAAELISQGHEIVLNYNTGSGPFDRHIDVPPWSGIHLKLQLEQYVTTSLGLLIQKAS</sequence>
<evidence type="ECO:0000313" key="1">
    <source>
        <dbReference type="EMBL" id="NQE33117.1"/>
    </source>
</evidence>
<organism evidence="1 2">
    <name type="scientific">Microcoleus asticus IPMA8</name>
    <dbReference type="NCBI Taxonomy" id="2563858"/>
    <lineage>
        <taxon>Bacteria</taxon>
        <taxon>Bacillati</taxon>
        <taxon>Cyanobacteriota</taxon>
        <taxon>Cyanophyceae</taxon>
        <taxon>Oscillatoriophycideae</taxon>
        <taxon>Oscillatoriales</taxon>
        <taxon>Microcoleaceae</taxon>
        <taxon>Microcoleus</taxon>
        <taxon>Microcoleus asticus</taxon>
    </lineage>
</organism>
<gene>
    <name evidence="1" type="ORF">E5S67_00834</name>
</gene>
<dbReference type="Gene3D" id="3.40.50.150">
    <property type="entry name" value="Vaccinia Virus protein VP39"/>
    <property type="match status" value="1"/>
</dbReference>
<comment type="caution">
    <text evidence="1">The sequence shown here is derived from an EMBL/GenBank/DDBJ whole genome shotgun (WGS) entry which is preliminary data.</text>
</comment>
<name>A0ABX2CRT0_9CYAN</name>
<dbReference type="RefSeq" id="WP_339382694.1">
    <property type="nucleotide sequence ID" value="NZ_CAWPPK010000002.1"/>
</dbReference>
<dbReference type="SUPFAM" id="SSF53335">
    <property type="entry name" value="S-adenosyl-L-methionine-dependent methyltransferases"/>
    <property type="match status" value="1"/>
</dbReference>
<dbReference type="EMBL" id="SRRZ01000010">
    <property type="protein sequence ID" value="NQE33117.1"/>
    <property type="molecule type" value="Genomic_DNA"/>
</dbReference>
<dbReference type="Proteomes" id="UP000702425">
    <property type="component" value="Unassembled WGS sequence"/>
</dbReference>